<dbReference type="NCBIfam" id="NF003716">
    <property type="entry name" value="PRK05326.1-3"/>
    <property type="match status" value="1"/>
</dbReference>
<dbReference type="InterPro" id="IPR006153">
    <property type="entry name" value="Cation/H_exchanger_TM"/>
</dbReference>
<dbReference type="SUPFAM" id="SSF56176">
    <property type="entry name" value="FAD-binding/transporter-associated domain-like"/>
    <property type="match status" value="1"/>
</dbReference>
<proteinExistence type="inferred from homology"/>
<keyword evidence="4 12" id="KW-1003">Cell membrane</keyword>
<dbReference type="InterPro" id="IPR038770">
    <property type="entry name" value="Na+/solute_symporter_sf"/>
</dbReference>
<dbReference type="NCBIfam" id="NF003714">
    <property type="entry name" value="PRK05326.1-1"/>
    <property type="match status" value="1"/>
</dbReference>
<reference evidence="14 15" key="1">
    <citation type="submission" date="2024-07" db="EMBL/GenBank/DDBJ databases">
        <authorList>
            <person name="Hebao G."/>
        </authorList>
    </citation>
    <scope>NUCLEOTIDE SEQUENCE [LARGE SCALE GENOMIC DNA]</scope>
    <source>
        <strain evidence="14 15">ACCC 02193</strain>
    </source>
</reference>
<keyword evidence="15" id="KW-1185">Reference proteome</keyword>
<dbReference type="InterPro" id="IPR016169">
    <property type="entry name" value="FAD-bd_PCMH_sub2"/>
</dbReference>
<dbReference type="SUPFAM" id="SSF116726">
    <property type="entry name" value="TrkA C-terminal domain-like"/>
    <property type="match status" value="1"/>
</dbReference>
<keyword evidence="9 12" id="KW-1133">Transmembrane helix</keyword>
<evidence type="ECO:0000256" key="11">
    <source>
        <dbReference type="ARBA" id="ARBA00023136"/>
    </source>
</evidence>
<name>A0ABV4E2F1_9GAMM</name>
<dbReference type="HAMAP" id="MF_01075">
    <property type="entry name" value="NhaP2"/>
    <property type="match status" value="1"/>
</dbReference>
<accession>A0ABV4E2F1</accession>
<dbReference type="InterPro" id="IPR036721">
    <property type="entry name" value="RCK_C_sf"/>
</dbReference>
<comment type="similarity">
    <text evidence="12">Belongs to the monovalent cation:proton antiporter 1 (CPA1) transporter (TC 2.A.36) family. NhaP2 subfamily.</text>
</comment>
<keyword evidence="5" id="KW-0997">Cell inner membrane</keyword>
<evidence type="ECO:0000256" key="2">
    <source>
        <dbReference type="ARBA" id="ARBA00022448"/>
    </source>
</evidence>
<dbReference type="Gene3D" id="3.30.70.1450">
    <property type="entry name" value="Regulator of K+ conductance, C-terminal domain"/>
    <property type="match status" value="1"/>
</dbReference>
<dbReference type="Proteomes" id="UP001565243">
    <property type="component" value="Unassembled WGS sequence"/>
</dbReference>
<dbReference type="EMBL" id="JBGFFX010000001">
    <property type="protein sequence ID" value="MEY8769075.1"/>
    <property type="molecule type" value="Genomic_DNA"/>
</dbReference>
<keyword evidence="10 12" id="KW-0406">Ion transport</keyword>
<comment type="subcellular location">
    <subcellularLocation>
        <location evidence="1 12">Cell membrane</location>
        <topology evidence="1 12">Multi-pass membrane protein</topology>
    </subcellularLocation>
</comment>
<keyword evidence="11 12" id="KW-0472">Membrane</keyword>
<feature type="transmembrane region" description="Helical" evidence="12">
    <location>
        <begin position="222"/>
        <end position="252"/>
    </location>
</feature>
<evidence type="ECO:0000256" key="5">
    <source>
        <dbReference type="ARBA" id="ARBA00022519"/>
    </source>
</evidence>
<comment type="function">
    <text evidence="12">K(+)/H(+) antiporter that extrudes potassium in exchange for external protons and maintains the internal concentration of potassium under toxic levels.</text>
</comment>
<feature type="transmembrane region" description="Helical" evidence="12">
    <location>
        <begin position="120"/>
        <end position="141"/>
    </location>
</feature>
<keyword evidence="3 12" id="KW-0050">Antiport</keyword>
<dbReference type="PANTHER" id="PTHR32507:SF7">
    <property type="entry name" value="K(+)_H(+) ANTIPORTER NHAP2"/>
    <property type="match status" value="1"/>
</dbReference>
<dbReference type="PROSITE" id="PS51202">
    <property type="entry name" value="RCK_C"/>
    <property type="match status" value="1"/>
</dbReference>
<evidence type="ECO:0000256" key="7">
    <source>
        <dbReference type="ARBA" id="ARBA00022692"/>
    </source>
</evidence>
<dbReference type="InterPro" id="IPR005170">
    <property type="entry name" value="Transptr-assoc_dom"/>
</dbReference>
<dbReference type="InterPro" id="IPR036318">
    <property type="entry name" value="FAD-bd_PCMH-like_sf"/>
</dbReference>
<dbReference type="PANTHER" id="PTHR32507">
    <property type="entry name" value="NA(+)/H(+) ANTIPORTER 1"/>
    <property type="match status" value="1"/>
</dbReference>
<protein>
    <recommendedName>
        <fullName evidence="12">K(+)/H(+) antiporter NhaP2</fullName>
    </recommendedName>
    <alternativeName>
        <fullName evidence="12">Potassium/proton antiporter NhaP2</fullName>
    </alternativeName>
</protein>
<keyword evidence="6 12" id="KW-0633">Potassium transport</keyword>
<gene>
    <name evidence="12" type="primary">nhaP2</name>
    <name evidence="14" type="ORF">AB6T85_01280</name>
</gene>
<dbReference type="NCBIfam" id="NF003715">
    <property type="entry name" value="PRK05326.1-2"/>
    <property type="match status" value="1"/>
</dbReference>
<feature type="transmembrane region" description="Helical" evidence="12">
    <location>
        <begin position="6"/>
        <end position="23"/>
    </location>
</feature>
<feature type="transmembrane region" description="Helical" evidence="12">
    <location>
        <begin position="273"/>
        <end position="290"/>
    </location>
</feature>
<evidence type="ECO:0000256" key="6">
    <source>
        <dbReference type="ARBA" id="ARBA00022538"/>
    </source>
</evidence>
<dbReference type="InterPro" id="IPR006037">
    <property type="entry name" value="RCK_C"/>
</dbReference>
<dbReference type="SMART" id="SM01091">
    <property type="entry name" value="CorC_HlyC"/>
    <property type="match status" value="1"/>
</dbReference>
<feature type="transmembrane region" description="Helical" evidence="12">
    <location>
        <begin position="185"/>
        <end position="210"/>
    </location>
</feature>
<evidence type="ECO:0000256" key="1">
    <source>
        <dbReference type="ARBA" id="ARBA00004651"/>
    </source>
</evidence>
<feature type="transmembrane region" description="Helical" evidence="12">
    <location>
        <begin position="60"/>
        <end position="77"/>
    </location>
</feature>
<evidence type="ECO:0000256" key="8">
    <source>
        <dbReference type="ARBA" id="ARBA00022958"/>
    </source>
</evidence>
<dbReference type="Gene3D" id="1.20.1530.20">
    <property type="match status" value="1"/>
</dbReference>
<evidence type="ECO:0000256" key="9">
    <source>
        <dbReference type="ARBA" id="ARBA00022989"/>
    </source>
</evidence>
<dbReference type="Pfam" id="PF00999">
    <property type="entry name" value="Na_H_Exchanger"/>
    <property type="match status" value="1"/>
</dbReference>
<dbReference type="Pfam" id="PF02080">
    <property type="entry name" value="TrkA_C"/>
    <property type="match status" value="1"/>
</dbReference>
<feature type="transmembrane region" description="Helical" evidence="12">
    <location>
        <begin position="30"/>
        <end position="54"/>
    </location>
</feature>
<comment type="catalytic activity">
    <reaction evidence="12">
        <text>K(+)(in) + H(+)(out) = K(+)(out) + H(+)(in)</text>
        <dbReference type="Rhea" id="RHEA:29467"/>
        <dbReference type="ChEBI" id="CHEBI:15378"/>
        <dbReference type="ChEBI" id="CHEBI:29103"/>
    </reaction>
</comment>
<feature type="transmembrane region" description="Helical" evidence="12">
    <location>
        <begin position="89"/>
        <end position="114"/>
    </location>
</feature>
<dbReference type="Gene3D" id="3.30.465.10">
    <property type="match status" value="1"/>
</dbReference>
<evidence type="ECO:0000256" key="12">
    <source>
        <dbReference type="HAMAP-Rule" id="MF_01075"/>
    </source>
</evidence>
<evidence type="ECO:0000256" key="3">
    <source>
        <dbReference type="ARBA" id="ARBA00022449"/>
    </source>
</evidence>
<feature type="transmembrane region" description="Helical" evidence="12">
    <location>
        <begin position="363"/>
        <end position="386"/>
    </location>
</feature>
<keyword evidence="7 12" id="KW-0812">Transmembrane</keyword>
<organism evidence="14 15">
    <name type="scientific">Erwinia aeris</name>
    <dbReference type="NCBI Taxonomy" id="3239803"/>
    <lineage>
        <taxon>Bacteria</taxon>
        <taxon>Pseudomonadati</taxon>
        <taxon>Pseudomonadota</taxon>
        <taxon>Gammaproteobacteria</taxon>
        <taxon>Enterobacterales</taxon>
        <taxon>Erwiniaceae</taxon>
        <taxon>Erwinia</taxon>
    </lineage>
</organism>
<evidence type="ECO:0000256" key="4">
    <source>
        <dbReference type="ARBA" id="ARBA00022475"/>
    </source>
</evidence>
<dbReference type="Pfam" id="PF03471">
    <property type="entry name" value="CorC_HlyC"/>
    <property type="match status" value="1"/>
</dbReference>
<evidence type="ECO:0000259" key="13">
    <source>
        <dbReference type="PROSITE" id="PS51202"/>
    </source>
</evidence>
<dbReference type="RefSeq" id="WP_253453737.1">
    <property type="nucleotide sequence ID" value="NZ_JBGFFX010000001.1"/>
</dbReference>
<evidence type="ECO:0000313" key="15">
    <source>
        <dbReference type="Proteomes" id="UP001565243"/>
    </source>
</evidence>
<keyword evidence="8 12" id="KW-0630">Potassium</keyword>
<feature type="transmembrane region" description="Helical" evidence="12">
    <location>
        <begin position="335"/>
        <end position="357"/>
    </location>
</feature>
<comment type="caution">
    <text evidence="14">The sequence shown here is derived from an EMBL/GenBank/DDBJ whole genome shotgun (WGS) entry which is preliminary data.</text>
</comment>
<dbReference type="InterPro" id="IPR023729">
    <property type="entry name" value="NhaP2"/>
</dbReference>
<feature type="transmembrane region" description="Helical" evidence="12">
    <location>
        <begin position="302"/>
        <end position="323"/>
    </location>
</feature>
<feature type="domain" description="RCK C-terminal" evidence="13">
    <location>
        <begin position="403"/>
        <end position="485"/>
    </location>
</feature>
<evidence type="ECO:0000256" key="10">
    <source>
        <dbReference type="ARBA" id="ARBA00023065"/>
    </source>
</evidence>
<evidence type="ECO:0000313" key="14">
    <source>
        <dbReference type="EMBL" id="MEY8769075.1"/>
    </source>
</evidence>
<keyword evidence="2 12" id="KW-0813">Transport</keyword>
<sequence length="575" mass="62045">MEASAIYSLFIIGSVLVAASILLSSFSSKLGIPILVIFLALGMLAGVDGIGGIAFDNYPAAYLISNLALAVILLDGGMRTQASSFKVALGPALSLSTIGVLITAGLTGMAAAWLFNLSMIEGFLVGAIIGSTDAAAVFSLLGGKGLNERVSATLEMESGSNDPMAVFLTITLIEMLEQGQTGLSWMFIVHLIQQFGLGIVLGLGGGWGLLQLINRVSLPSGLYPLLAVSGGILVFALTTVLEGSGILAVYLCGFWLGNNPIRNRHGILQTFDGMAWLSQIGMFLVLGLLVNPTDLWNIALPAMLLSLWLILFARPLSVFVGLLPFRGFTTRERFFISWVGLRGAVPIILAVFPMMAGLPHASLFFNIAFFVVLVSLMVQGTSLGYAARKARVIVPPTASPVSRVGLDIHPENPWEQFVYQLGADKWCIGAALRELKMPRETRIAALFRDNLLLHPTGNTRLREGDVLCVIGREKDLPELGKLFSQSPPVSLDQRFFGDFILQADARLHDVSEIYGIELDEEMNMQQTLGHLVASMIGGAPVVGDQVEWKNMIWTVAEKQDNEIVKIGVRMAEERE</sequence>